<name>A0ABU5ETS2_9FLAO</name>
<gene>
    <name evidence="3" type="ORF">SNF14_12220</name>
</gene>
<feature type="domain" description="Metallo-beta-lactamase" evidence="2">
    <location>
        <begin position="19"/>
        <end position="212"/>
    </location>
</feature>
<evidence type="ECO:0000313" key="3">
    <source>
        <dbReference type="EMBL" id="MDY2588107.1"/>
    </source>
</evidence>
<dbReference type="Gene3D" id="3.60.15.10">
    <property type="entry name" value="Ribonuclease Z/Hydroxyacylglutathione hydrolase-like"/>
    <property type="match status" value="1"/>
</dbReference>
<sequence>MDIQLIRNATIKITYAGKTILIDPMFSKKGAIESFAGIERNPIVNLTVSIDNILRDLDFVIVTHTHPDHFDALAREKLPKDIKLFCQPSDKEYMQKAKFVNTEVVETRTTFETISLTRTSGKHGSGEVLAQMGNVSGFVLQANNEPTVYIVGDSIWCEEVKTALNTFKPDIIITNSGGAIMPGFENHPILMNEEETILLAKHSDNAKIVAVHLESLDHCRVTRNSLRQLANEQGIDEAQLIIPMDGQLVTL</sequence>
<dbReference type="RefSeq" id="WP_320556456.1">
    <property type="nucleotide sequence ID" value="NZ_JAXDAE010000013.1"/>
</dbReference>
<evidence type="ECO:0000259" key="2">
    <source>
        <dbReference type="Pfam" id="PF12706"/>
    </source>
</evidence>
<reference evidence="3 4" key="1">
    <citation type="submission" date="2023-11" db="EMBL/GenBank/DDBJ databases">
        <title>Winogradskyella pelagius sp. nov., isolated from coastal sediment.</title>
        <authorList>
            <person name="Li F."/>
        </authorList>
    </citation>
    <scope>NUCLEOTIDE SEQUENCE [LARGE SCALE GENOMIC DNA]</scope>
    <source>
        <strain evidence="3 4">KCTC 23502</strain>
    </source>
</reference>
<dbReference type="EMBL" id="JAXDAE010000013">
    <property type="protein sequence ID" value="MDY2588107.1"/>
    <property type="molecule type" value="Genomic_DNA"/>
</dbReference>
<dbReference type="SUPFAM" id="SSF56281">
    <property type="entry name" value="Metallo-hydrolase/oxidoreductase"/>
    <property type="match status" value="1"/>
</dbReference>
<dbReference type="InterPro" id="IPR001279">
    <property type="entry name" value="Metallo-B-lactamas"/>
</dbReference>
<protein>
    <submittedName>
        <fullName evidence="3">MBL fold metallo-hydrolase</fullName>
    </submittedName>
</protein>
<dbReference type="PANTHER" id="PTHR43546">
    <property type="entry name" value="UPF0173 METAL-DEPENDENT HYDROLASE MJ1163-RELATED"/>
    <property type="match status" value="1"/>
</dbReference>
<keyword evidence="1" id="KW-0378">Hydrolase</keyword>
<dbReference type="InterPro" id="IPR050114">
    <property type="entry name" value="UPF0173_UPF0282_UlaG_hydrolase"/>
</dbReference>
<keyword evidence="4" id="KW-1185">Reference proteome</keyword>
<dbReference type="PANTHER" id="PTHR43546:SF9">
    <property type="entry name" value="L-ASCORBATE-6-PHOSPHATE LACTONASE ULAG-RELATED"/>
    <property type="match status" value="1"/>
</dbReference>
<accession>A0ABU5ETS2</accession>
<organism evidence="3 4">
    <name type="scientific">Winogradskyella aquimaris</name>
    <dbReference type="NCBI Taxonomy" id="864074"/>
    <lineage>
        <taxon>Bacteria</taxon>
        <taxon>Pseudomonadati</taxon>
        <taxon>Bacteroidota</taxon>
        <taxon>Flavobacteriia</taxon>
        <taxon>Flavobacteriales</taxon>
        <taxon>Flavobacteriaceae</taxon>
        <taxon>Winogradskyella</taxon>
    </lineage>
</organism>
<comment type="caution">
    <text evidence="3">The sequence shown here is derived from an EMBL/GenBank/DDBJ whole genome shotgun (WGS) entry which is preliminary data.</text>
</comment>
<dbReference type="InterPro" id="IPR036866">
    <property type="entry name" value="RibonucZ/Hydroxyglut_hydro"/>
</dbReference>
<proteinExistence type="predicted"/>
<evidence type="ECO:0000256" key="1">
    <source>
        <dbReference type="ARBA" id="ARBA00022801"/>
    </source>
</evidence>
<dbReference type="Pfam" id="PF12706">
    <property type="entry name" value="Lactamase_B_2"/>
    <property type="match status" value="1"/>
</dbReference>
<evidence type="ECO:0000313" key="4">
    <source>
        <dbReference type="Proteomes" id="UP001285855"/>
    </source>
</evidence>
<dbReference type="Proteomes" id="UP001285855">
    <property type="component" value="Unassembled WGS sequence"/>
</dbReference>